<dbReference type="GO" id="GO:0005829">
    <property type="term" value="C:cytosol"/>
    <property type="evidence" value="ECO:0007669"/>
    <property type="project" value="TreeGrafter"/>
</dbReference>
<comment type="pathway">
    <text evidence="7">tRNA modification; tRNA-queuosine biosynthesis.</text>
</comment>
<feature type="region of interest" description="RNA binding" evidence="7">
    <location>
        <begin position="254"/>
        <end position="260"/>
    </location>
</feature>
<organism evidence="9 10">
    <name type="scientific">Gemella haemolysans</name>
    <dbReference type="NCBI Taxonomy" id="1379"/>
    <lineage>
        <taxon>Bacteria</taxon>
        <taxon>Bacillati</taxon>
        <taxon>Bacillota</taxon>
        <taxon>Bacilli</taxon>
        <taxon>Bacillales</taxon>
        <taxon>Gemellaceae</taxon>
        <taxon>Gemella</taxon>
    </lineage>
</organism>
<feature type="binding site" evidence="7">
    <location>
        <position position="223"/>
    </location>
    <ligand>
        <name>substrate</name>
    </ligand>
</feature>
<dbReference type="NCBIfam" id="TIGR00449">
    <property type="entry name" value="tgt_general"/>
    <property type="match status" value="1"/>
</dbReference>
<keyword evidence="1 7" id="KW-0328">Glycosyltransferase</keyword>
<dbReference type="InterPro" id="IPR002616">
    <property type="entry name" value="tRNA_ribo_trans-like"/>
</dbReference>
<dbReference type="GO" id="GO:0008616">
    <property type="term" value="P:tRNA queuosine(34) biosynthetic process"/>
    <property type="evidence" value="ECO:0007669"/>
    <property type="project" value="UniProtKB-UniRule"/>
</dbReference>
<evidence type="ECO:0000256" key="1">
    <source>
        <dbReference type="ARBA" id="ARBA00022676"/>
    </source>
</evidence>
<dbReference type="FunFam" id="3.20.20.105:FF:000001">
    <property type="entry name" value="Queuine tRNA-ribosyltransferase"/>
    <property type="match status" value="1"/>
</dbReference>
<evidence type="ECO:0000313" key="10">
    <source>
        <dbReference type="Proteomes" id="UP000070355"/>
    </source>
</evidence>
<dbReference type="HAMAP" id="MF_00168">
    <property type="entry name" value="Q_tRNA_Tgt"/>
    <property type="match status" value="1"/>
</dbReference>
<evidence type="ECO:0000256" key="3">
    <source>
        <dbReference type="ARBA" id="ARBA00022694"/>
    </source>
</evidence>
<dbReference type="EC" id="2.4.2.29" evidence="7"/>
<feature type="active site" description="Nucleophile" evidence="7">
    <location>
        <position position="273"/>
    </location>
</feature>
<dbReference type="OrthoDB" id="9805417at2"/>
<feature type="binding site" evidence="7">
    <location>
        <position position="316"/>
    </location>
    <ligand>
        <name>Zn(2+)</name>
        <dbReference type="ChEBI" id="CHEBI:29105"/>
    </ligand>
</feature>
<dbReference type="AlphaFoldDB" id="A0A134A2N6"/>
<comment type="similarity">
    <text evidence="7">Belongs to the queuine tRNA-ribosyltransferase family.</text>
</comment>
<keyword evidence="3 7" id="KW-0819">tRNA processing</keyword>
<dbReference type="InterPro" id="IPR036511">
    <property type="entry name" value="TGT-like_sf"/>
</dbReference>
<name>A0A134A2N6_9BACL</name>
<comment type="cofactor">
    <cofactor evidence="7">
        <name>Zn(2+)</name>
        <dbReference type="ChEBI" id="CHEBI:29105"/>
    </cofactor>
    <text evidence="7">Binds 1 zinc ion per subunit.</text>
</comment>
<feature type="binding site" evidence="7">
    <location>
        <position position="313"/>
    </location>
    <ligand>
        <name>Zn(2+)</name>
        <dbReference type="ChEBI" id="CHEBI:29105"/>
    </ligand>
</feature>
<feature type="domain" description="tRNA-guanine(15) transglycosylase-like" evidence="8">
    <location>
        <begin position="20"/>
        <end position="374"/>
    </location>
</feature>
<proteinExistence type="inferred from homology"/>
<keyword evidence="4 7" id="KW-0671">Queuosine biosynthesis</keyword>
<dbReference type="InterPro" id="IPR004803">
    <property type="entry name" value="TGT"/>
</dbReference>
<feature type="region of interest" description="RNA binding; important for wobble base 34 recognition" evidence="7">
    <location>
        <begin position="278"/>
        <end position="282"/>
    </location>
</feature>
<evidence type="ECO:0000256" key="5">
    <source>
        <dbReference type="ARBA" id="ARBA00022833"/>
    </source>
</evidence>
<gene>
    <name evidence="7" type="primary">tgt</name>
    <name evidence="9" type="ORF">HMPREF3186_00530</name>
</gene>
<dbReference type="RefSeq" id="WP_060913804.1">
    <property type="nucleotide sequence ID" value="NZ_KQ959936.1"/>
</dbReference>
<evidence type="ECO:0000259" key="8">
    <source>
        <dbReference type="Pfam" id="PF01702"/>
    </source>
</evidence>
<reference evidence="10" key="1">
    <citation type="submission" date="2016-01" db="EMBL/GenBank/DDBJ databases">
        <authorList>
            <person name="Mitreva M."/>
            <person name="Pepin K.H."/>
            <person name="Mihindukulasuriya K.A."/>
            <person name="Fulton R."/>
            <person name="Fronick C."/>
            <person name="O'Laughlin M."/>
            <person name="Miner T."/>
            <person name="Herter B."/>
            <person name="Rosa B.A."/>
            <person name="Cordes M."/>
            <person name="Tomlinson C."/>
            <person name="Wollam A."/>
            <person name="Palsikar V.B."/>
            <person name="Mardis E.R."/>
            <person name="Wilson R.K."/>
        </authorList>
    </citation>
    <scope>NUCLEOTIDE SEQUENCE [LARGE SCALE GENOMIC DNA]</scope>
    <source>
        <strain evidence="10">DNF01167</strain>
    </source>
</reference>
<dbReference type="InterPro" id="IPR050076">
    <property type="entry name" value="ArchSynthase1/Queuine_TRR"/>
</dbReference>
<dbReference type="STRING" id="1379.HMPREF3186_00530"/>
<dbReference type="SUPFAM" id="SSF51713">
    <property type="entry name" value="tRNA-guanine transglycosylase"/>
    <property type="match status" value="1"/>
</dbReference>
<dbReference type="GO" id="GO:0008479">
    <property type="term" value="F:tRNA-guanosine(34) queuine transglycosylase activity"/>
    <property type="evidence" value="ECO:0007669"/>
    <property type="project" value="UniProtKB-UniRule"/>
</dbReference>
<dbReference type="UniPathway" id="UPA00392"/>
<dbReference type="Gene3D" id="3.20.20.105">
    <property type="entry name" value="Queuine tRNA-ribosyltransferase-like"/>
    <property type="match status" value="1"/>
</dbReference>
<dbReference type="PANTHER" id="PTHR46499">
    <property type="entry name" value="QUEUINE TRNA-RIBOSYLTRANSFERASE"/>
    <property type="match status" value="1"/>
</dbReference>
<dbReference type="NCBIfam" id="TIGR00430">
    <property type="entry name" value="Q_tRNA_tgt"/>
    <property type="match status" value="1"/>
</dbReference>
<comment type="subunit">
    <text evidence="7">Homodimer. Within each dimer, one monomer is responsible for RNA recognition and catalysis, while the other monomer binds to the replacement base PreQ1.</text>
</comment>
<dbReference type="PANTHER" id="PTHR46499:SF1">
    <property type="entry name" value="QUEUINE TRNA-RIBOSYLTRANSFERASE"/>
    <property type="match status" value="1"/>
</dbReference>
<dbReference type="Proteomes" id="UP000070355">
    <property type="component" value="Unassembled WGS sequence"/>
</dbReference>
<comment type="catalytic activity">
    <reaction evidence="6 7">
        <text>7-aminomethyl-7-carbaguanine + guanosine(34) in tRNA = 7-aminomethyl-7-carbaguanosine(34) in tRNA + guanine</text>
        <dbReference type="Rhea" id="RHEA:24104"/>
        <dbReference type="Rhea" id="RHEA-COMP:10341"/>
        <dbReference type="Rhea" id="RHEA-COMP:10342"/>
        <dbReference type="ChEBI" id="CHEBI:16235"/>
        <dbReference type="ChEBI" id="CHEBI:58703"/>
        <dbReference type="ChEBI" id="CHEBI:74269"/>
        <dbReference type="ChEBI" id="CHEBI:82833"/>
        <dbReference type="EC" id="2.4.2.29"/>
    </reaction>
</comment>
<keyword evidence="2 7" id="KW-0808">Transferase</keyword>
<keyword evidence="7" id="KW-0479">Metal-binding</keyword>
<protein>
    <recommendedName>
        <fullName evidence="7">Queuine tRNA-ribosyltransferase</fullName>
        <ecNumber evidence="7">2.4.2.29</ecNumber>
    </recommendedName>
    <alternativeName>
        <fullName evidence="7">Guanine insertion enzyme</fullName>
    </alternativeName>
    <alternativeName>
        <fullName evidence="7">tRNA-guanine transglycosylase</fullName>
    </alternativeName>
</protein>
<dbReference type="EMBL" id="LSDC01000030">
    <property type="protein sequence ID" value="KXB61964.1"/>
    <property type="molecule type" value="Genomic_DNA"/>
</dbReference>
<evidence type="ECO:0000256" key="4">
    <source>
        <dbReference type="ARBA" id="ARBA00022785"/>
    </source>
</evidence>
<evidence type="ECO:0000256" key="6">
    <source>
        <dbReference type="ARBA" id="ARBA00050112"/>
    </source>
</evidence>
<comment type="caution">
    <text evidence="9">The sequence shown here is derived from an EMBL/GenBank/DDBJ whole genome shotgun (WGS) entry which is preliminary data.</text>
</comment>
<evidence type="ECO:0000313" key="9">
    <source>
        <dbReference type="EMBL" id="KXB61964.1"/>
    </source>
</evidence>
<feature type="binding site" evidence="7">
    <location>
        <position position="342"/>
    </location>
    <ligand>
        <name>Zn(2+)</name>
        <dbReference type="ChEBI" id="CHEBI:29105"/>
    </ligand>
</feature>
<evidence type="ECO:0000256" key="7">
    <source>
        <dbReference type="HAMAP-Rule" id="MF_00168"/>
    </source>
</evidence>
<feature type="binding site" evidence="7">
    <location>
        <position position="311"/>
    </location>
    <ligand>
        <name>Zn(2+)</name>
        <dbReference type="ChEBI" id="CHEBI:29105"/>
    </ligand>
</feature>
<evidence type="ECO:0000256" key="2">
    <source>
        <dbReference type="ARBA" id="ARBA00022679"/>
    </source>
</evidence>
<sequence>MRDVKENAVWYEHIKTCKQSGARLGIVHTPHGSFETPVFMPVGTQATVKAMSPEEVKGMGADIILSNTYHLWLRPGEEIVERAGGLHKFMNWDGSILTDSGGFQVFSLSEMRKIEEEGVHFKNHLSGEKLFLSPEKAMHIQNALGSDIMMAFDECPDYNHDYKYIRQSVERTSRWAESCLEAHKNPKTQSIFGIVQGAGFNDLREQSAKDLVSMDFPGYAIGGLSVGEPKHEMYRVLEHVTPLLPANKARYLMGVGSPDALFEGVLRGVDMFDCVLPTRIARNGTCMTSEGRVVVKNAKYAEDFTPLDPECSCYCCKNYTRAYLRHLFKADEIFGARLATTHNIHFLINMMKDIRQAIREDRLLDFKEEFFEKYGLNQENPKNF</sequence>
<feature type="binding site" evidence="7">
    <location>
        <begin position="99"/>
        <end position="103"/>
    </location>
    <ligand>
        <name>substrate</name>
    </ligand>
</feature>
<dbReference type="GO" id="GO:0046872">
    <property type="term" value="F:metal ion binding"/>
    <property type="evidence" value="ECO:0007669"/>
    <property type="project" value="UniProtKB-KW"/>
</dbReference>
<keyword evidence="5 7" id="KW-0862">Zinc</keyword>
<dbReference type="Pfam" id="PF01702">
    <property type="entry name" value="TGT"/>
    <property type="match status" value="1"/>
</dbReference>
<comment type="function">
    <text evidence="7">Catalyzes the base-exchange of a guanine (G) residue with the queuine precursor 7-aminomethyl-7-deazaguanine (PreQ1) at position 34 (anticodon wobble position) in tRNAs with GU(N) anticodons (tRNA-Asp, -Asn, -His and -Tyr). Catalysis occurs through a double-displacement mechanism. The nucleophile active site attacks the C1' of nucleotide 34 to detach the guanine base from the RNA, forming a covalent enzyme-RNA intermediate. The proton acceptor active site deprotonates the incoming PreQ1, allowing a nucleophilic attack on the C1' of the ribose to form the product. After dissociation, two additional enzymatic reactions on the tRNA convert PreQ1 to queuine (Q), resulting in the hypermodified nucleoside queuosine (7-(((4,5-cis-dihydroxy-2-cyclopenten-1-yl)amino)methyl)-7-deazaguanosine).</text>
</comment>
<feature type="active site" description="Proton acceptor" evidence="7">
    <location>
        <position position="99"/>
    </location>
</feature>
<accession>A0A134A2N6</accession>
<feature type="binding site" evidence="7">
    <location>
        <position position="153"/>
    </location>
    <ligand>
        <name>substrate</name>
    </ligand>
</feature>
<feature type="binding site" evidence="7">
    <location>
        <position position="196"/>
    </location>
    <ligand>
        <name>substrate</name>
    </ligand>
</feature>
<dbReference type="PATRIC" id="fig|1379.3.peg.527"/>